<dbReference type="Gene3D" id="2.40.50.140">
    <property type="entry name" value="Nucleic acid-binding proteins"/>
    <property type="match status" value="1"/>
</dbReference>
<name>A0A3A4R8T2_9BACT</name>
<comment type="caution">
    <text evidence="5">The sequence shown here is derived from an EMBL/GenBank/DDBJ whole genome shotgun (WGS) entry which is preliminary data.</text>
</comment>
<dbReference type="PROSITE" id="PS50935">
    <property type="entry name" value="SSB"/>
    <property type="match status" value="1"/>
</dbReference>
<dbReference type="Pfam" id="PF00436">
    <property type="entry name" value="SSB"/>
    <property type="match status" value="1"/>
</dbReference>
<organism evidence="5 6">
    <name type="scientific">Candidatus Auribacter fodinae</name>
    <dbReference type="NCBI Taxonomy" id="2093366"/>
    <lineage>
        <taxon>Bacteria</taxon>
        <taxon>Pseudomonadati</taxon>
        <taxon>Candidatus Auribacterota</taxon>
        <taxon>Candidatus Auribacteria</taxon>
        <taxon>Candidatus Auribacterales</taxon>
        <taxon>Candidatus Auribacteraceae</taxon>
        <taxon>Candidatus Auribacter</taxon>
    </lineage>
</organism>
<dbReference type="InterPro" id="IPR012340">
    <property type="entry name" value="NA-bd_OB-fold"/>
</dbReference>
<dbReference type="InterPro" id="IPR000424">
    <property type="entry name" value="Primosome_PriB/ssb"/>
</dbReference>
<comment type="caution">
    <text evidence="2">Lacks conserved residue(s) required for the propagation of feature annotation.</text>
</comment>
<dbReference type="PANTHER" id="PTHR10302:SF27">
    <property type="entry name" value="SINGLE-STRANDED DNA-BINDING PROTEIN"/>
    <property type="match status" value="1"/>
</dbReference>
<dbReference type="PIRSF" id="PIRSF002070">
    <property type="entry name" value="SSB"/>
    <property type="match status" value="1"/>
</dbReference>
<dbReference type="Proteomes" id="UP000266426">
    <property type="component" value="Unassembled WGS sequence"/>
</dbReference>
<dbReference type="EMBL" id="QZJZ01000073">
    <property type="protein sequence ID" value="RJP57911.1"/>
    <property type="molecule type" value="Genomic_DNA"/>
</dbReference>
<accession>A0A3A4R8T2</accession>
<protein>
    <recommendedName>
        <fullName evidence="2 3">Single-stranded DNA-binding protein</fullName>
        <shortName evidence="2">SSB</shortName>
    </recommendedName>
</protein>
<evidence type="ECO:0000256" key="1">
    <source>
        <dbReference type="ARBA" id="ARBA00023125"/>
    </source>
</evidence>
<evidence type="ECO:0000313" key="6">
    <source>
        <dbReference type="Proteomes" id="UP000266426"/>
    </source>
</evidence>
<keyword evidence="1 2" id="KW-0238">DNA-binding</keyword>
<dbReference type="AlphaFoldDB" id="A0A3A4R8T2"/>
<gene>
    <name evidence="5" type="ORF">C4541_09225</name>
</gene>
<dbReference type="PANTHER" id="PTHR10302">
    <property type="entry name" value="SINGLE-STRANDED DNA-BINDING PROTEIN"/>
    <property type="match status" value="1"/>
</dbReference>
<dbReference type="InterPro" id="IPR011344">
    <property type="entry name" value="ssDNA-bd"/>
</dbReference>
<reference evidence="5 6" key="1">
    <citation type="journal article" date="2017" name="ISME J.">
        <title>Energy and carbon metabolisms in a deep terrestrial subsurface fluid microbial community.</title>
        <authorList>
            <person name="Momper L."/>
            <person name="Jungbluth S.P."/>
            <person name="Lee M.D."/>
            <person name="Amend J.P."/>
        </authorList>
    </citation>
    <scope>NUCLEOTIDE SEQUENCE [LARGE SCALE GENOMIC DNA]</scope>
    <source>
        <strain evidence="5">SURF_26</strain>
    </source>
</reference>
<dbReference type="HAMAP" id="MF_00984">
    <property type="entry name" value="SSB"/>
    <property type="match status" value="1"/>
</dbReference>
<dbReference type="NCBIfam" id="TIGR00621">
    <property type="entry name" value="ssb"/>
    <property type="match status" value="1"/>
</dbReference>
<evidence type="ECO:0000313" key="5">
    <source>
        <dbReference type="EMBL" id="RJP57911.1"/>
    </source>
</evidence>
<evidence type="ECO:0000256" key="4">
    <source>
        <dbReference type="SAM" id="MobiDB-lite"/>
    </source>
</evidence>
<dbReference type="CDD" id="cd04496">
    <property type="entry name" value="SSB_OBF"/>
    <property type="match status" value="1"/>
</dbReference>
<dbReference type="GO" id="GO:0006260">
    <property type="term" value="P:DNA replication"/>
    <property type="evidence" value="ECO:0007669"/>
    <property type="project" value="InterPro"/>
</dbReference>
<dbReference type="GO" id="GO:0003697">
    <property type="term" value="F:single-stranded DNA binding"/>
    <property type="evidence" value="ECO:0007669"/>
    <property type="project" value="UniProtKB-UniRule"/>
</dbReference>
<sequence length="147" mass="16503">MVGLNKVFLMGNLTRDPELRYTPSGTAVATIGLAVNREYRDKNGEIQKEVCYIDVDVWARQAELCSEHLGKGSPVHVEGRLQYDTWENPEGERRSKHKVRADRVQFLARTSAAGEVHHDYEDENDYGDNHAVGASAKKSSTVDDIPF</sequence>
<dbReference type="SUPFAM" id="SSF50249">
    <property type="entry name" value="Nucleic acid-binding proteins"/>
    <property type="match status" value="1"/>
</dbReference>
<feature type="region of interest" description="Disordered" evidence="4">
    <location>
        <begin position="112"/>
        <end position="147"/>
    </location>
</feature>
<dbReference type="GO" id="GO:0009295">
    <property type="term" value="C:nucleoid"/>
    <property type="evidence" value="ECO:0007669"/>
    <property type="project" value="TreeGrafter"/>
</dbReference>
<comment type="subunit">
    <text evidence="2">Homotetramer.</text>
</comment>
<evidence type="ECO:0000256" key="3">
    <source>
        <dbReference type="PIRNR" id="PIRNR002070"/>
    </source>
</evidence>
<evidence type="ECO:0000256" key="2">
    <source>
        <dbReference type="HAMAP-Rule" id="MF_00984"/>
    </source>
</evidence>
<proteinExistence type="inferred from homology"/>